<feature type="chain" id="PRO_5007851992" evidence="2">
    <location>
        <begin position="28"/>
        <end position="173"/>
    </location>
</feature>
<dbReference type="Proteomes" id="UP000076722">
    <property type="component" value="Unassembled WGS sequence"/>
</dbReference>
<evidence type="ECO:0000256" key="1">
    <source>
        <dbReference type="SAM" id="MobiDB-lite"/>
    </source>
</evidence>
<evidence type="ECO:0000256" key="2">
    <source>
        <dbReference type="SAM" id="SignalP"/>
    </source>
</evidence>
<feature type="compositionally biased region" description="Low complexity" evidence="1">
    <location>
        <begin position="116"/>
        <end position="150"/>
    </location>
</feature>
<keyword evidence="2" id="KW-0732">Signal</keyword>
<evidence type="ECO:0000313" key="3">
    <source>
        <dbReference type="EMBL" id="KZS87465.1"/>
    </source>
</evidence>
<feature type="compositionally biased region" description="Gly residues" evidence="1">
    <location>
        <begin position="106"/>
        <end position="115"/>
    </location>
</feature>
<gene>
    <name evidence="3" type="ORF">SISNIDRAFT_460867</name>
</gene>
<proteinExistence type="predicted"/>
<accession>A0A164N8Y1</accession>
<organism evidence="3 4">
    <name type="scientific">Sistotremastrum niveocremeum HHB9708</name>
    <dbReference type="NCBI Taxonomy" id="1314777"/>
    <lineage>
        <taxon>Eukaryota</taxon>
        <taxon>Fungi</taxon>
        <taxon>Dikarya</taxon>
        <taxon>Basidiomycota</taxon>
        <taxon>Agaricomycotina</taxon>
        <taxon>Agaricomycetes</taxon>
        <taxon>Sistotremastrales</taxon>
        <taxon>Sistotremastraceae</taxon>
        <taxon>Sertulicium</taxon>
        <taxon>Sertulicium niveocremeum</taxon>
    </lineage>
</organism>
<dbReference type="AlphaFoldDB" id="A0A164N8Y1"/>
<protein>
    <submittedName>
        <fullName evidence="3">Uncharacterized protein</fullName>
    </submittedName>
</protein>
<feature type="signal peptide" evidence="2">
    <location>
        <begin position="1"/>
        <end position="27"/>
    </location>
</feature>
<reference evidence="3 4" key="1">
    <citation type="journal article" date="2016" name="Mol. Biol. Evol.">
        <title>Comparative Genomics of Early-Diverging Mushroom-Forming Fungi Provides Insights into the Origins of Lignocellulose Decay Capabilities.</title>
        <authorList>
            <person name="Nagy L.G."/>
            <person name="Riley R."/>
            <person name="Tritt A."/>
            <person name="Adam C."/>
            <person name="Daum C."/>
            <person name="Floudas D."/>
            <person name="Sun H."/>
            <person name="Yadav J.S."/>
            <person name="Pangilinan J."/>
            <person name="Larsson K.H."/>
            <person name="Matsuura K."/>
            <person name="Barry K."/>
            <person name="Labutti K."/>
            <person name="Kuo R."/>
            <person name="Ohm R.A."/>
            <person name="Bhattacharya S.S."/>
            <person name="Shirouzu T."/>
            <person name="Yoshinaga Y."/>
            <person name="Martin F.M."/>
            <person name="Grigoriev I.V."/>
            <person name="Hibbett D.S."/>
        </authorList>
    </citation>
    <scope>NUCLEOTIDE SEQUENCE [LARGE SCALE GENOMIC DNA]</scope>
    <source>
        <strain evidence="3 4">HHB9708</strain>
    </source>
</reference>
<dbReference type="EMBL" id="KV419449">
    <property type="protein sequence ID" value="KZS87465.1"/>
    <property type="molecule type" value="Genomic_DNA"/>
</dbReference>
<keyword evidence="4" id="KW-1185">Reference proteome</keyword>
<feature type="region of interest" description="Disordered" evidence="1">
    <location>
        <begin position="68"/>
        <end position="173"/>
    </location>
</feature>
<sequence>SGIMVAFTSKPLFALIYLTIILSSVTATALPSSHNEYQRSDSPTTHARSIEHFHRSPRQQFQRRWFSHVTRQSDSADTTDECPPGTDCGSTPPSCPPGTDCSGSTPTGGGSGGCPPGTDCGSTPPSGGSGTCPPGTDCGSGSSGSTGTSGNPPQNECAIDENCFGPVESDDGN</sequence>
<feature type="non-terminal residue" evidence="3">
    <location>
        <position position="1"/>
    </location>
</feature>
<evidence type="ECO:0000313" key="4">
    <source>
        <dbReference type="Proteomes" id="UP000076722"/>
    </source>
</evidence>
<name>A0A164N8Y1_9AGAM</name>